<organism evidence="9 10">
    <name type="scientific">Basidiobolus ranarum</name>
    <dbReference type="NCBI Taxonomy" id="34480"/>
    <lineage>
        <taxon>Eukaryota</taxon>
        <taxon>Fungi</taxon>
        <taxon>Fungi incertae sedis</taxon>
        <taxon>Zoopagomycota</taxon>
        <taxon>Entomophthoromycotina</taxon>
        <taxon>Basidiobolomycetes</taxon>
        <taxon>Basidiobolales</taxon>
        <taxon>Basidiobolaceae</taxon>
        <taxon>Basidiobolus</taxon>
    </lineage>
</organism>
<protein>
    <submittedName>
        <fullName evidence="9">Serine/threonine protein kinase</fullName>
    </submittedName>
</protein>
<keyword evidence="10" id="KW-1185">Reference proteome</keyword>
<comment type="similarity">
    <text evidence="7">Belongs to the protein kinase superfamily.</text>
</comment>
<keyword evidence="1 7" id="KW-0723">Serine/threonine-protein kinase</keyword>
<dbReference type="PROSITE" id="PS00107">
    <property type="entry name" value="PROTEIN_KINASE_ATP"/>
    <property type="match status" value="1"/>
</dbReference>
<dbReference type="Proteomes" id="UP001479436">
    <property type="component" value="Unassembled WGS sequence"/>
</dbReference>
<evidence type="ECO:0000256" key="3">
    <source>
        <dbReference type="ARBA" id="ARBA00022741"/>
    </source>
</evidence>
<dbReference type="PANTHER" id="PTHR24345">
    <property type="entry name" value="SERINE/THREONINE-PROTEIN KINASE PLK"/>
    <property type="match status" value="1"/>
</dbReference>
<evidence type="ECO:0000256" key="7">
    <source>
        <dbReference type="RuleBase" id="RU000304"/>
    </source>
</evidence>
<keyword evidence="3 6" id="KW-0547">Nucleotide-binding</keyword>
<feature type="domain" description="Protein kinase" evidence="8">
    <location>
        <begin position="136"/>
        <end position="397"/>
    </location>
</feature>
<sequence>MLLSGNSDIIQDKNLFDGNAYFVSPNKDSHIPYSSLKTPLNFNASISYALSAFSTLTSSESGKDSNVSEVDITSLSQISSRFVFSAIQNHKGKAKKDKRFSCDLKNKSRKEDVYQDLPLLIALKNRNAPSLQELYGSFSEILGSGSGGKVHSTYSIDTGKKYAVKKFRSIRGSESRRHYYENISNEIYIGASLDHPNIIRTIDVAMEDGQIHQVMEFCSMDLVSLFKGVQISQSQINQYFVQMMTSLRYLHRRGVAHRDLKLENFCLGEDGLLKLIDFGCAFIFNDSLNRNTHKLATSITGTDPYIAPEVHEGSAYDAAKADVWSAAIVLICMVLRKFPWEQARMTDKGYANYLKYRHEDRFFRNIPSDSLPLLRSMLNPNPCRRPTVEEVFMDPWFQSLLNIQ</sequence>
<dbReference type="InterPro" id="IPR011009">
    <property type="entry name" value="Kinase-like_dom_sf"/>
</dbReference>
<dbReference type="EMBL" id="JASJQH010006900">
    <property type="protein sequence ID" value="KAK9728241.1"/>
    <property type="molecule type" value="Genomic_DNA"/>
</dbReference>
<reference evidence="9 10" key="1">
    <citation type="submission" date="2023-04" db="EMBL/GenBank/DDBJ databases">
        <title>Genome of Basidiobolus ranarum AG-B5.</title>
        <authorList>
            <person name="Stajich J.E."/>
            <person name="Carter-House D."/>
            <person name="Gryganskyi A."/>
        </authorList>
    </citation>
    <scope>NUCLEOTIDE SEQUENCE [LARGE SCALE GENOMIC DNA]</scope>
    <source>
        <strain evidence="9 10">AG-B5</strain>
    </source>
</reference>
<gene>
    <name evidence="9" type="primary">HRK1_1</name>
    <name evidence="9" type="ORF">K7432_001184</name>
</gene>
<evidence type="ECO:0000259" key="8">
    <source>
        <dbReference type="PROSITE" id="PS50011"/>
    </source>
</evidence>
<dbReference type="GO" id="GO:0004674">
    <property type="term" value="F:protein serine/threonine kinase activity"/>
    <property type="evidence" value="ECO:0007669"/>
    <property type="project" value="UniProtKB-KW"/>
</dbReference>
<feature type="binding site" evidence="6">
    <location>
        <position position="166"/>
    </location>
    <ligand>
        <name>ATP</name>
        <dbReference type="ChEBI" id="CHEBI:30616"/>
    </ligand>
</feature>
<dbReference type="SMART" id="SM00220">
    <property type="entry name" value="S_TKc"/>
    <property type="match status" value="1"/>
</dbReference>
<evidence type="ECO:0000256" key="6">
    <source>
        <dbReference type="PROSITE-ProRule" id="PRU10141"/>
    </source>
</evidence>
<dbReference type="InterPro" id="IPR017441">
    <property type="entry name" value="Protein_kinase_ATP_BS"/>
</dbReference>
<keyword evidence="5 6" id="KW-0067">ATP-binding</keyword>
<evidence type="ECO:0000256" key="4">
    <source>
        <dbReference type="ARBA" id="ARBA00022777"/>
    </source>
</evidence>
<name>A0ABR2WA26_9FUNG</name>
<dbReference type="InterPro" id="IPR000719">
    <property type="entry name" value="Prot_kinase_dom"/>
</dbReference>
<dbReference type="SUPFAM" id="SSF56112">
    <property type="entry name" value="Protein kinase-like (PK-like)"/>
    <property type="match status" value="1"/>
</dbReference>
<dbReference type="PROSITE" id="PS00108">
    <property type="entry name" value="PROTEIN_KINASE_ST"/>
    <property type="match status" value="1"/>
</dbReference>
<accession>A0ABR2WA26</accession>
<dbReference type="Pfam" id="PF00069">
    <property type="entry name" value="Pkinase"/>
    <property type="match status" value="1"/>
</dbReference>
<keyword evidence="2" id="KW-0808">Transferase</keyword>
<evidence type="ECO:0000256" key="2">
    <source>
        <dbReference type="ARBA" id="ARBA00022679"/>
    </source>
</evidence>
<comment type="caution">
    <text evidence="9">The sequence shown here is derived from an EMBL/GenBank/DDBJ whole genome shotgun (WGS) entry which is preliminary data.</text>
</comment>
<dbReference type="PROSITE" id="PS50011">
    <property type="entry name" value="PROTEIN_KINASE_DOM"/>
    <property type="match status" value="1"/>
</dbReference>
<evidence type="ECO:0000313" key="10">
    <source>
        <dbReference type="Proteomes" id="UP001479436"/>
    </source>
</evidence>
<keyword evidence="4 9" id="KW-0418">Kinase</keyword>
<evidence type="ECO:0000313" key="9">
    <source>
        <dbReference type="EMBL" id="KAK9728241.1"/>
    </source>
</evidence>
<proteinExistence type="inferred from homology"/>
<dbReference type="InterPro" id="IPR008271">
    <property type="entry name" value="Ser/Thr_kinase_AS"/>
</dbReference>
<evidence type="ECO:0000256" key="5">
    <source>
        <dbReference type="ARBA" id="ARBA00022840"/>
    </source>
</evidence>
<dbReference type="PANTHER" id="PTHR24345:SF0">
    <property type="entry name" value="CELL CYCLE SERINE_THREONINE-PROTEIN KINASE CDC5_MSD2"/>
    <property type="match status" value="1"/>
</dbReference>
<dbReference type="Gene3D" id="1.10.510.10">
    <property type="entry name" value="Transferase(Phosphotransferase) domain 1"/>
    <property type="match status" value="1"/>
</dbReference>
<evidence type="ECO:0000256" key="1">
    <source>
        <dbReference type="ARBA" id="ARBA00022527"/>
    </source>
</evidence>